<reference evidence="2" key="1">
    <citation type="journal article" date="2014" name="PLoS ONE">
        <title>Transcriptome-Based Identification of ABC Transporters in the Western Tarnished Plant Bug Lygus hesperus.</title>
        <authorList>
            <person name="Hull J.J."/>
            <person name="Chaney K."/>
            <person name="Geib S.M."/>
            <person name="Fabrick J.A."/>
            <person name="Brent C.S."/>
            <person name="Walsh D."/>
            <person name="Lavine L.C."/>
        </authorList>
    </citation>
    <scope>NUCLEOTIDE SEQUENCE</scope>
</reference>
<gene>
    <name evidence="3" type="ORF">CM83_54669</name>
    <name evidence="2" type="ORF">CM83_54670</name>
</gene>
<reference evidence="2" key="2">
    <citation type="submission" date="2014-07" db="EMBL/GenBank/DDBJ databases">
        <authorList>
            <person name="Hull J."/>
        </authorList>
    </citation>
    <scope>NUCLEOTIDE SEQUENCE</scope>
</reference>
<organism evidence="2">
    <name type="scientific">Lygus hesperus</name>
    <name type="common">Western plant bug</name>
    <dbReference type="NCBI Taxonomy" id="30085"/>
    <lineage>
        <taxon>Eukaryota</taxon>
        <taxon>Metazoa</taxon>
        <taxon>Ecdysozoa</taxon>
        <taxon>Arthropoda</taxon>
        <taxon>Hexapoda</taxon>
        <taxon>Insecta</taxon>
        <taxon>Pterygota</taxon>
        <taxon>Neoptera</taxon>
        <taxon>Paraneoptera</taxon>
        <taxon>Hemiptera</taxon>
        <taxon>Heteroptera</taxon>
        <taxon>Panheteroptera</taxon>
        <taxon>Cimicomorpha</taxon>
        <taxon>Miridae</taxon>
        <taxon>Mirini</taxon>
        <taxon>Lygus</taxon>
    </lineage>
</organism>
<evidence type="ECO:0008006" key="4">
    <source>
        <dbReference type="Google" id="ProtNLM"/>
    </source>
</evidence>
<evidence type="ECO:0000313" key="3">
    <source>
        <dbReference type="EMBL" id="JAG40278.1"/>
    </source>
</evidence>
<evidence type="ECO:0000256" key="1">
    <source>
        <dbReference type="SAM" id="MobiDB-lite"/>
    </source>
</evidence>
<dbReference type="EMBL" id="GBHO01003328">
    <property type="protein sequence ID" value="JAG40276.1"/>
    <property type="molecule type" value="Transcribed_RNA"/>
</dbReference>
<evidence type="ECO:0000313" key="2">
    <source>
        <dbReference type="EMBL" id="JAG40276.1"/>
    </source>
</evidence>
<accession>A0A0A9Z8N2</accession>
<name>A0A0A9Z8N2_LYGHE</name>
<proteinExistence type="predicted"/>
<sequence>MAVLSVKVEDGENSHSAEEENAASITESCESSEAENDGSAIKDDLHINDEPHIKEEMFIKEEMDIKEELDVKEEPVMDVDAEVDVTNSHFHAEAYRGQFTVDQMRSELLPDCDVKEEFFVTEAASDNRMIADPLKDHSYAATSLRSSSINHLTIFKDESGIVHNLHCHVVLRRLSRTEILKWGCTPEYLSSAQRPGFMDVHKRTHTGERP</sequence>
<feature type="region of interest" description="Disordered" evidence="1">
    <location>
        <begin position="1"/>
        <end position="46"/>
    </location>
</feature>
<feature type="non-terminal residue" evidence="2">
    <location>
        <position position="210"/>
    </location>
</feature>
<feature type="compositionally biased region" description="Basic and acidic residues" evidence="1">
    <location>
        <begin position="7"/>
        <end position="18"/>
    </location>
</feature>
<protein>
    <recommendedName>
        <fullName evidence="4">C2H2-type domain-containing protein</fullName>
    </recommendedName>
</protein>
<dbReference type="EMBL" id="GBHO01003326">
    <property type="protein sequence ID" value="JAG40278.1"/>
    <property type="molecule type" value="Transcribed_RNA"/>
</dbReference>
<dbReference type="AlphaFoldDB" id="A0A0A9Z8N2"/>